<name>A0A2P8F7F3_9BACT</name>
<dbReference type="RefSeq" id="WP_170118950.1">
    <property type="nucleotide sequence ID" value="NZ_PYAS01000036.1"/>
</dbReference>
<proteinExistence type="predicted"/>
<dbReference type="Pfam" id="PF09346">
    <property type="entry name" value="SMI1_KNR4"/>
    <property type="match status" value="1"/>
</dbReference>
<gene>
    <name evidence="2" type="ORF">CLV60_1368</name>
</gene>
<protein>
    <submittedName>
        <fullName evidence="2">SMI1/KNR4 family protein SUKH-1</fullName>
    </submittedName>
</protein>
<dbReference type="SMART" id="SM00860">
    <property type="entry name" value="SMI1_KNR4"/>
    <property type="match status" value="1"/>
</dbReference>
<accession>A0A2P8F7F3</accession>
<dbReference type="InterPro" id="IPR018958">
    <property type="entry name" value="Knr4/Smi1-like_dom"/>
</dbReference>
<dbReference type="Gene3D" id="3.40.1580.10">
    <property type="entry name" value="SMI1/KNR4-like"/>
    <property type="match status" value="1"/>
</dbReference>
<dbReference type="SUPFAM" id="SSF160631">
    <property type="entry name" value="SMI1/KNR4-like"/>
    <property type="match status" value="1"/>
</dbReference>
<comment type="caution">
    <text evidence="2">The sequence shown here is derived from an EMBL/GenBank/DDBJ whole genome shotgun (WGS) entry which is preliminary data.</text>
</comment>
<dbReference type="Proteomes" id="UP000241964">
    <property type="component" value="Unassembled WGS sequence"/>
</dbReference>
<evidence type="ECO:0000313" key="3">
    <source>
        <dbReference type="Proteomes" id="UP000241964"/>
    </source>
</evidence>
<dbReference type="AlphaFoldDB" id="A0A2P8F7F3"/>
<evidence type="ECO:0000259" key="1">
    <source>
        <dbReference type="SMART" id="SM00860"/>
    </source>
</evidence>
<keyword evidence="3" id="KW-1185">Reference proteome</keyword>
<evidence type="ECO:0000313" key="2">
    <source>
        <dbReference type="EMBL" id="PSL17649.1"/>
    </source>
</evidence>
<organism evidence="2 3">
    <name type="scientific">Dyadobacter jiangsuensis</name>
    <dbReference type="NCBI Taxonomy" id="1591085"/>
    <lineage>
        <taxon>Bacteria</taxon>
        <taxon>Pseudomonadati</taxon>
        <taxon>Bacteroidota</taxon>
        <taxon>Cytophagia</taxon>
        <taxon>Cytophagales</taxon>
        <taxon>Spirosomataceae</taxon>
        <taxon>Dyadobacter</taxon>
    </lineage>
</organism>
<feature type="domain" description="Knr4/Smi1-like" evidence="1">
    <location>
        <begin position="17"/>
        <end position="141"/>
    </location>
</feature>
<dbReference type="InterPro" id="IPR037883">
    <property type="entry name" value="Knr4/Smi1-like_sf"/>
</dbReference>
<sequence length="155" mass="18125">MELEKKWRNENVNRTLPANKADLELFQEKYNIALPDDLANYLQSLNGTGGDCTDDLFEFYSIKKIKKIKEEFKDWVGIPNYQKLLSIKEINDLYVFANMNFNLFAYAIKLTKSLEEANEVYILCGDKYKKIADSFSEFINLYLDSSIELQFIDTV</sequence>
<dbReference type="EMBL" id="PYAS01000036">
    <property type="protein sequence ID" value="PSL17649.1"/>
    <property type="molecule type" value="Genomic_DNA"/>
</dbReference>
<reference evidence="2 3" key="1">
    <citation type="submission" date="2018-03" db="EMBL/GenBank/DDBJ databases">
        <title>Genomic Encyclopedia of Archaeal and Bacterial Type Strains, Phase II (KMG-II): from individual species to whole genera.</title>
        <authorList>
            <person name="Goeker M."/>
        </authorList>
    </citation>
    <scope>NUCLEOTIDE SEQUENCE [LARGE SCALE GENOMIC DNA]</scope>
    <source>
        <strain evidence="2 3">DSM 29057</strain>
    </source>
</reference>